<dbReference type="SUPFAM" id="SSF56112">
    <property type="entry name" value="Protein kinase-like (PK-like)"/>
    <property type="match status" value="1"/>
</dbReference>
<dbReference type="InterPro" id="IPR004147">
    <property type="entry name" value="ABC1_dom"/>
</dbReference>
<dbReference type="InterPro" id="IPR011009">
    <property type="entry name" value="Kinase-like_dom_sf"/>
</dbReference>
<evidence type="ECO:0000256" key="1">
    <source>
        <dbReference type="ARBA" id="ARBA00009670"/>
    </source>
</evidence>
<comment type="similarity">
    <text evidence="1">Belongs to the protein kinase superfamily. ADCK protein kinase family.</text>
</comment>
<evidence type="ECO:0000256" key="2">
    <source>
        <dbReference type="SAM" id="MobiDB-lite"/>
    </source>
</evidence>
<feature type="transmembrane region" description="Helical" evidence="3">
    <location>
        <begin position="719"/>
        <end position="739"/>
    </location>
</feature>
<sequence length="761" mass="84108">MLSAPGKAPVRTAGQAGAPAPDAAEAHGETPAGDPADAPGPRAPGSPSLAASPGSSLPSSLDSPSSLASPSDYLTSLVSDANRTISLALSELRSSTDSSLAEMEALLREEPAPSLSAVLDSLRREQERQLESVALSVGGMERAVQSAAGDIAWADTPLYALTFVLKEKRLGRKKAAGRISPEEYSRRRSLLGGECVQVLLKLGPTFIKVGQLLSTRIDIVPKEYIEQLKLLQDNVPPFAGETSRRIIEEELGKPLEELFEDFNTTSIAAASLGQVHVATLKGKKVCVKVQRQYLRELFAVDLRNLRQFAAFLDAVDPKGEGTLLDANTERDWLSIYEESKRLLYEEISYENERRNCDRFKENFSDPKFAHIRVPETYAEYSTDKILTMEFVPGIKITDKAEIERQGMDPVEIGTKSAQAYLEQLCRHGYFHCDPHPGNVAVEKDENGNSRLIFYDFGMMDTFGEETRKGFIDFLFAFYENQPREAVAALATLGILRDDPNVDRIAVERVGKDFMDRFQNTLNTDGAKFDNQLSAEEKKKANRARRTKLGEEFLTMNSDVPFQFPPTWTFVFRAFMSLDGIGKTLDKNYDMTRIAKPYLKELIDLKDGNAYKTLAFKLLKRVGLRPIDLNQAVTQPRRVAAVQDISSRLEQGDFKLRVRALETERMLERSSLVEKNVFNTVMSGFLINFAVGLFVMGAGGLGTVAGAGAEAGAAAARGGAVWRVAAKVCVVGASFFGLQVPFGLKKIRSLDQYYEKYGKRRR</sequence>
<dbReference type="Proteomes" id="UP001165060">
    <property type="component" value="Unassembled WGS sequence"/>
</dbReference>
<evidence type="ECO:0000313" key="5">
    <source>
        <dbReference type="EMBL" id="GMI21279.1"/>
    </source>
</evidence>
<reference evidence="5 6" key="1">
    <citation type="journal article" date="2023" name="Commun. Biol.">
        <title>Genome analysis of Parmales, the sister group of diatoms, reveals the evolutionary specialization of diatoms from phago-mixotrophs to photoautotrophs.</title>
        <authorList>
            <person name="Ban H."/>
            <person name="Sato S."/>
            <person name="Yoshikawa S."/>
            <person name="Yamada K."/>
            <person name="Nakamura Y."/>
            <person name="Ichinomiya M."/>
            <person name="Sato N."/>
            <person name="Blanc-Mathieu R."/>
            <person name="Endo H."/>
            <person name="Kuwata A."/>
            <person name="Ogata H."/>
        </authorList>
    </citation>
    <scope>NUCLEOTIDE SEQUENCE [LARGE SCALE GENOMIC DNA]</scope>
</reference>
<keyword evidence="3" id="KW-0812">Transmembrane</keyword>
<keyword evidence="6" id="KW-1185">Reference proteome</keyword>
<keyword evidence="3" id="KW-0472">Membrane</keyword>
<comment type="caution">
    <text evidence="5">The sequence shown here is derived from an EMBL/GenBank/DDBJ whole genome shotgun (WGS) entry which is preliminary data.</text>
</comment>
<gene>
    <name evidence="5" type="ORF">TeGR_g9922</name>
</gene>
<proteinExistence type="inferred from homology"/>
<feature type="compositionally biased region" description="Low complexity" evidence="2">
    <location>
        <begin position="13"/>
        <end position="23"/>
    </location>
</feature>
<feature type="region of interest" description="Disordered" evidence="2">
    <location>
        <begin position="1"/>
        <end position="70"/>
    </location>
</feature>
<dbReference type="EMBL" id="BRYB01000045">
    <property type="protein sequence ID" value="GMI21279.1"/>
    <property type="molecule type" value="Genomic_DNA"/>
</dbReference>
<dbReference type="InterPro" id="IPR050154">
    <property type="entry name" value="UbiB_kinase"/>
</dbReference>
<evidence type="ECO:0000313" key="6">
    <source>
        <dbReference type="Proteomes" id="UP001165060"/>
    </source>
</evidence>
<feature type="transmembrane region" description="Helical" evidence="3">
    <location>
        <begin position="684"/>
        <end position="707"/>
    </location>
</feature>
<dbReference type="Pfam" id="PF03109">
    <property type="entry name" value="ABC1"/>
    <property type="match status" value="1"/>
</dbReference>
<organism evidence="5 6">
    <name type="scientific">Tetraparma gracilis</name>
    <dbReference type="NCBI Taxonomy" id="2962635"/>
    <lineage>
        <taxon>Eukaryota</taxon>
        <taxon>Sar</taxon>
        <taxon>Stramenopiles</taxon>
        <taxon>Ochrophyta</taxon>
        <taxon>Bolidophyceae</taxon>
        <taxon>Parmales</taxon>
        <taxon>Triparmaceae</taxon>
        <taxon>Tetraparma</taxon>
    </lineage>
</organism>
<feature type="compositionally biased region" description="Low complexity" evidence="2">
    <location>
        <begin position="31"/>
        <end position="70"/>
    </location>
</feature>
<dbReference type="CDD" id="cd05121">
    <property type="entry name" value="ABC1_ADCK3-like"/>
    <property type="match status" value="1"/>
</dbReference>
<accession>A0ABQ6M7V6</accession>
<dbReference type="PANTHER" id="PTHR10566">
    <property type="entry name" value="CHAPERONE-ACTIVITY OF BC1 COMPLEX CABC1 -RELATED"/>
    <property type="match status" value="1"/>
</dbReference>
<protein>
    <recommendedName>
        <fullName evidence="4">ABC1 atypical kinase-like domain-containing protein</fullName>
    </recommendedName>
</protein>
<evidence type="ECO:0000256" key="3">
    <source>
        <dbReference type="SAM" id="Phobius"/>
    </source>
</evidence>
<name>A0ABQ6M7V6_9STRA</name>
<dbReference type="PANTHER" id="PTHR10566:SF113">
    <property type="entry name" value="PROTEIN ACTIVITY OF BC1 COMPLEX KINASE 7, CHLOROPLASTIC"/>
    <property type="match status" value="1"/>
</dbReference>
<keyword evidence="3" id="KW-1133">Transmembrane helix</keyword>
<evidence type="ECO:0000259" key="4">
    <source>
        <dbReference type="Pfam" id="PF03109"/>
    </source>
</evidence>
<feature type="domain" description="ABC1 atypical kinase-like" evidence="4">
    <location>
        <begin position="231"/>
        <end position="484"/>
    </location>
</feature>